<protein>
    <submittedName>
        <fullName evidence="1">Uncharacterized protein</fullName>
    </submittedName>
</protein>
<sequence length="86" mass="9181">MLVLDGLKPGVGRNDIGRLTLAISGHMSGHLEELIRASSAEPKRGPVTCVIADHNIAWALDVAKKMGLRAIAFWPTSATILMTCNT</sequence>
<evidence type="ECO:0000313" key="1">
    <source>
        <dbReference type="EMBL" id="KAK1284282.1"/>
    </source>
</evidence>
<dbReference type="EMBL" id="JAUJYO010000021">
    <property type="protein sequence ID" value="KAK1284282.1"/>
    <property type="molecule type" value="Genomic_DNA"/>
</dbReference>
<comment type="caution">
    <text evidence="1">The sequence shown here is derived from an EMBL/GenBank/DDBJ whole genome shotgun (WGS) entry which is preliminary data.</text>
</comment>
<dbReference type="Proteomes" id="UP001180020">
    <property type="component" value="Unassembled WGS sequence"/>
</dbReference>
<dbReference type="AlphaFoldDB" id="A0AAV9C6C1"/>
<organism evidence="1 2">
    <name type="scientific">Acorus calamus</name>
    <name type="common">Sweet flag</name>
    <dbReference type="NCBI Taxonomy" id="4465"/>
    <lineage>
        <taxon>Eukaryota</taxon>
        <taxon>Viridiplantae</taxon>
        <taxon>Streptophyta</taxon>
        <taxon>Embryophyta</taxon>
        <taxon>Tracheophyta</taxon>
        <taxon>Spermatophyta</taxon>
        <taxon>Magnoliopsida</taxon>
        <taxon>Liliopsida</taxon>
        <taxon>Acoraceae</taxon>
        <taxon>Acorus</taxon>
    </lineage>
</organism>
<accession>A0AAV9C6C1</accession>
<name>A0AAV9C6C1_ACOCL</name>
<proteinExistence type="predicted"/>
<dbReference type="SUPFAM" id="SSF53756">
    <property type="entry name" value="UDP-Glycosyltransferase/glycogen phosphorylase"/>
    <property type="match status" value="1"/>
</dbReference>
<keyword evidence="2" id="KW-1185">Reference proteome</keyword>
<reference evidence="1" key="1">
    <citation type="journal article" date="2023" name="Nat. Commun.">
        <title>Diploid and tetraploid genomes of Acorus and the evolution of monocots.</title>
        <authorList>
            <person name="Ma L."/>
            <person name="Liu K.W."/>
            <person name="Li Z."/>
            <person name="Hsiao Y.Y."/>
            <person name="Qi Y."/>
            <person name="Fu T."/>
            <person name="Tang G.D."/>
            <person name="Zhang D."/>
            <person name="Sun W.H."/>
            <person name="Liu D.K."/>
            <person name="Li Y."/>
            <person name="Chen G.Z."/>
            <person name="Liu X.D."/>
            <person name="Liao X.Y."/>
            <person name="Jiang Y.T."/>
            <person name="Yu X."/>
            <person name="Hao Y."/>
            <person name="Huang J."/>
            <person name="Zhao X.W."/>
            <person name="Ke S."/>
            <person name="Chen Y.Y."/>
            <person name="Wu W.L."/>
            <person name="Hsu J.L."/>
            <person name="Lin Y.F."/>
            <person name="Huang M.D."/>
            <person name="Li C.Y."/>
            <person name="Huang L."/>
            <person name="Wang Z.W."/>
            <person name="Zhao X."/>
            <person name="Zhong W.Y."/>
            <person name="Peng D.H."/>
            <person name="Ahmad S."/>
            <person name="Lan S."/>
            <person name="Zhang J.S."/>
            <person name="Tsai W.C."/>
            <person name="Van de Peer Y."/>
            <person name="Liu Z.J."/>
        </authorList>
    </citation>
    <scope>NUCLEOTIDE SEQUENCE</scope>
    <source>
        <strain evidence="1">CP</strain>
    </source>
</reference>
<dbReference type="Gene3D" id="3.40.50.2000">
    <property type="entry name" value="Glycogen Phosphorylase B"/>
    <property type="match status" value="1"/>
</dbReference>
<gene>
    <name evidence="1" type="ORF">QJS10_CPB21g01043</name>
</gene>
<evidence type="ECO:0000313" key="2">
    <source>
        <dbReference type="Proteomes" id="UP001180020"/>
    </source>
</evidence>
<reference evidence="1" key="2">
    <citation type="submission" date="2023-06" db="EMBL/GenBank/DDBJ databases">
        <authorList>
            <person name="Ma L."/>
            <person name="Liu K.-W."/>
            <person name="Li Z."/>
            <person name="Hsiao Y.-Y."/>
            <person name="Qi Y."/>
            <person name="Fu T."/>
            <person name="Tang G."/>
            <person name="Zhang D."/>
            <person name="Sun W.-H."/>
            <person name="Liu D.-K."/>
            <person name="Li Y."/>
            <person name="Chen G.-Z."/>
            <person name="Liu X.-D."/>
            <person name="Liao X.-Y."/>
            <person name="Jiang Y.-T."/>
            <person name="Yu X."/>
            <person name="Hao Y."/>
            <person name="Huang J."/>
            <person name="Zhao X.-W."/>
            <person name="Ke S."/>
            <person name="Chen Y.-Y."/>
            <person name="Wu W.-L."/>
            <person name="Hsu J.-L."/>
            <person name="Lin Y.-F."/>
            <person name="Huang M.-D."/>
            <person name="Li C.-Y."/>
            <person name="Huang L."/>
            <person name="Wang Z.-W."/>
            <person name="Zhao X."/>
            <person name="Zhong W.-Y."/>
            <person name="Peng D.-H."/>
            <person name="Ahmad S."/>
            <person name="Lan S."/>
            <person name="Zhang J.-S."/>
            <person name="Tsai W.-C."/>
            <person name="Van De Peer Y."/>
            <person name="Liu Z.-J."/>
        </authorList>
    </citation>
    <scope>NUCLEOTIDE SEQUENCE</scope>
    <source>
        <strain evidence="1">CP</strain>
        <tissue evidence="1">Leaves</tissue>
    </source>
</reference>